<keyword evidence="6" id="KW-0547">Nucleotide-binding</keyword>
<evidence type="ECO:0000256" key="7">
    <source>
        <dbReference type="ARBA" id="ARBA00022840"/>
    </source>
</evidence>
<dbReference type="InterPro" id="IPR018022">
    <property type="entry name" value="IPT"/>
</dbReference>
<evidence type="ECO:0000256" key="8">
    <source>
        <dbReference type="ARBA" id="ARBA00022842"/>
    </source>
</evidence>
<dbReference type="Gene3D" id="3.40.50.300">
    <property type="entry name" value="P-loop containing nucleotide triphosphate hydrolases"/>
    <property type="match status" value="1"/>
</dbReference>
<dbReference type="Pfam" id="PF01715">
    <property type="entry name" value="IPPT"/>
    <property type="match status" value="1"/>
</dbReference>
<comment type="cofactor">
    <cofactor evidence="1">
        <name>Mg(2+)</name>
        <dbReference type="ChEBI" id="CHEBI:18420"/>
    </cofactor>
</comment>
<dbReference type="GO" id="GO:0052381">
    <property type="term" value="F:tRNA dimethylallyltransferase activity"/>
    <property type="evidence" value="ECO:0007669"/>
    <property type="project" value="UniProtKB-EC"/>
</dbReference>
<keyword evidence="4" id="KW-0808">Transferase</keyword>
<accession>A0A6J7R239</accession>
<sequence length="320" mass="34149">MGEDEGAVTRGDGARWAIRDGLSPVLSIVGPTASGKSALAMQVAALVGGEIVTADSMQVYRGMDIGTAKPTPAEQAQVPHHLLDLWDIGHDVTVAEFQPLARAAIDDVRQRGSIALLVGGSGLYVRAVLDDLQFPGTDLAVRARLEAELAEQGPAVLHARLAAADPAAALAILPTNGRRVVRALEVIEITGSPFTATLPDESPVYPDVRIGLDVPLDQLAGRIADRVRRMWAAGLVDEVRSLPDLAHTRTASRALGYSQVLRMLSGAIDEAAAIEETIMATRRFAKRQLTWFRRDQRVSWLPFDAPDLAARVAALVGARA</sequence>
<dbReference type="InterPro" id="IPR027417">
    <property type="entry name" value="P-loop_NTPase"/>
</dbReference>
<evidence type="ECO:0000256" key="2">
    <source>
        <dbReference type="ARBA" id="ARBA00005842"/>
    </source>
</evidence>
<evidence type="ECO:0000256" key="6">
    <source>
        <dbReference type="ARBA" id="ARBA00022741"/>
    </source>
</evidence>
<dbReference type="Gene3D" id="1.10.20.140">
    <property type="match status" value="1"/>
</dbReference>
<evidence type="ECO:0000256" key="4">
    <source>
        <dbReference type="ARBA" id="ARBA00022679"/>
    </source>
</evidence>
<dbReference type="AlphaFoldDB" id="A0A6J7R239"/>
<name>A0A6J7R239_9ZZZZ</name>
<dbReference type="HAMAP" id="MF_00185">
    <property type="entry name" value="IPP_trans"/>
    <property type="match status" value="1"/>
</dbReference>
<evidence type="ECO:0000313" key="10">
    <source>
        <dbReference type="EMBL" id="CAB5023331.1"/>
    </source>
</evidence>
<evidence type="ECO:0000256" key="5">
    <source>
        <dbReference type="ARBA" id="ARBA00022694"/>
    </source>
</evidence>
<evidence type="ECO:0000256" key="9">
    <source>
        <dbReference type="ARBA" id="ARBA00049563"/>
    </source>
</evidence>
<keyword evidence="7" id="KW-0067">ATP-binding</keyword>
<keyword evidence="8" id="KW-0460">Magnesium</keyword>
<dbReference type="PANTHER" id="PTHR11088">
    <property type="entry name" value="TRNA DIMETHYLALLYLTRANSFERASE"/>
    <property type="match status" value="1"/>
</dbReference>
<comment type="catalytic activity">
    <reaction evidence="9">
        <text>adenosine(37) in tRNA + dimethylallyl diphosphate = N(6)-dimethylallyladenosine(37) in tRNA + diphosphate</text>
        <dbReference type="Rhea" id="RHEA:26482"/>
        <dbReference type="Rhea" id="RHEA-COMP:10162"/>
        <dbReference type="Rhea" id="RHEA-COMP:10375"/>
        <dbReference type="ChEBI" id="CHEBI:33019"/>
        <dbReference type="ChEBI" id="CHEBI:57623"/>
        <dbReference type="ChEBI" id="CHEBI:74411"/>
        <dbReference type="ChEBI" id="CHEBI:74415"/>
        <dbReference type="EC" id="2.5.1.75"/>
    </reaction>
</comment>
<dbReference type="SUPFAM" id="SSF52540">
    <property type="entry name" value="P-loop containing nucleoside triphosphate hydrolases"/>
    <property type="match status" value="1"/>
</dbReference>
<dbReference type="FunFam" id="1.10.20.140:FF:000001">
    <property type="entry name" value="tRNA dimethylallyltransferase"/>
    <property type="match status" value="1"/>
</dbReference>
<proteinExistence type="inferred from homology"/>
<evidence type="ECO:0000256" key="1">
    <source>
        <dbReference type="ARBA" id="ARBA00001946"/>
    </source>
</evidence>
<dbReference type="EMBL" id="CAFBOZ010000322">
    <property type="protein sequence ID" value="CAB5023331.1"/>
    <property type="molecule type" value="Genomic_DNA"/>
</dbReference>
<dbReference type="EC" id="2.5.1.75" evidence="3"/>
<dbReference type="PANTHER" id="PTHR11088:SF60">
    <property type="entry name" value="TRNA DIMETHYLALLYLTRANSFERASE"/>
    <property type="match status" value="1"/>
</dbReference>
<reference evidence="10" key="1">
    <citation type="submission" date="2020-05" db="EMBL/GenBank/DDBJ databases">
        <authorList>
            <person name="Chiriac C."/>
            <person name="Salcher M."/>
            <person name="Ghai R."/>
            <person name="Kavagutti S V."/>
        </authorList>
    </citation>
    <scope>NUCLEOTIDE SEQUENCE</scope>
</reference>
<dbReference type="InterPro" id="IPR039657">
    <property type="entry name" value="Dimethylallyltransferase"/>
</dbReference>
<protein>
    <recommendedName>
        <fullName evidence="3">tRNA dimethylallyltransferase</fullName>
        <ecNumber evidence="3">2.5.1.75</ecNumber>
    </recommendedName>
</protein>
<dbReference type="NCBIfam" id="TIGR00174">
    <property type="entry name" value="miaA"/>
    <property type="match status" value="1"/>
</dbReference>
<organism evidence="10">
    <name type="scientific">freshwater metagenome</name>
    <dbReference type="NCBI Taxonomy" id="449393"/>
    <lineage>
        <taxon>unclassified sequences</taxon>
        <taxon>metagenomes</taxon>
        <taxon>ecological metagenomes</taxon>
    </lineage>
</organism>
<comment type="similarity">
    <text evidence="2">Belongs to the IPP transferase family.</text>
</comment>
<gene>
    <name evidence="10" type="ORF">UFOPK3992_01840</name>
</gene>
<keyword evidence="5" id="KW-0819">tRNA processing</keyword>
<dbReference type="GO" id="GO:0005524">
    <property type="term" value="F:ATP binding"/>
    <property type="evidence" value="ECO:0007669"/>
    <property type="project" value="UniProtKB-KW"/>
</dbReference>
<dbReference type="GO" id="GO:0006400">
    <property type="term" value="P:tRNA modification"/>
    <property type="evidence" value="ECO:0007669"/>
    <property type="project" value="TreeGrafter"/>
</dbReference>
<evidence type="ECO:0000256" key="3">
    <source>
        <dbReference type="ARBA" id="ARBA00012665"/>
    </source>
</evidence>